<dbReference type="Pfam" id="PF02367">
    <property type="entry name" value="TsaE"/>
    <property type="match status" value="1"/>
</dbReference>
<dbReference type="Gene3D" id="3.40.50.300">
    <property type="entry name" value="P-loop containing nucleotide triphosphate hydrolases"/>
    <property type="match status" value="1"/>
</dbReference>
<dbReference type="GO" id="GO:0002949">
    <property type="term" value="P:tRNA threonylcarbamoyladenosine modification"/>
    <property type="evidence" value="ECO:0007669"/>
    <property type="project" value="InterPro"/>
</dbReference>
<name>X0YG72_9ZZZZ</name>
<dbReference type="InterPro" id="IPR027417">
    <property type="entry name" value="P-loop_NTPase"/>
</dbReference>
<gene>
    <name evidence="1" type="ORF">S01H1_83564</name>
</gene>
<organism evidence="1">
    <name type="scientific">marine sediment metagenome</name>
    <dbReference type="NCBI Taxonomy" id="412755"/>
    <lineage>
        <taxon>unclassified sequences</taxon>
        <taxon>metagenomes</taxon>
        <taxon>ecological metagenomes</taxon>
    </lineage>
</organism>
<feature type="non-terminal residue" evidence="1">
    <location>
        <position position="44"/>
    </location>
</feature>
<reference evidence="1" key="1">
    <citation type="journal article" date="2014" name="Front. Microbiol.">
        <title>High frequency of phylogenetically diverse reductive dehalogenase-homologous genes in deep subseafloor sedimentary metagenomes.</title>
        <authorList>
            <person name="Kawai M."/>
            <person name="Futagami T."/>
            <person name="Toyoda A."/>
            <person name="Takaki Y."/>
            <person name="Nishi S."/>
            <person name="Hori S."/>
            <person name="Arai W."/>
            <person name="Tsubouchi T."/>
            <person name="Morono Y."/>
            <person name="Uchiyama I."/>
            <person name="Ito T."/>
            <person name="Fujiyama A."/>
            <person name="Inagaki F."/>
            <person name="Takami H."/>
        </authorList>
    </citation>
    <scope>NUCLEOTIDE SEQUENCE</scope>
    <source>
        <strain evidence="1">Expedition CK06-06</strain>
    </source>
</reference>
<comment type="caution">
    <text evidence="1">The sequence shown here is derived from an EMBL/GenBank/DDBJ whole genome shotgun (WGS) entry which is preliminary data.</text>
</comment>
<proteinExistence type="predicted"/>
<evidence type="ECO:0000313" key="1">
    <source>
        <dbReference type="EMBL" id="GAG46222.1"/>
    </source>
</evidence>
<evidence type="ECO:0008006" key="2">
    <source>
        <dbReference type="Google" id="ProtNLM"/>
    </source>
</evidence>
<dbReference type="InterPro" id="IPR003442">
    <property type="entry name" value="T6A_TsaE"/>
</dbReference>
<dbReference type="AlphaFoldDB" id="X0YG72"/>
<sequence>MMNLRSESPEETQRLGEELGRLARQGDLFLLVGGLGAGKTCLTQ</sequence>
<dbReference type="EMBL" id="BARS01056835">
    <property type="protein sequence ID" value="GAG46222.1"/>
    <property type="molecule type" value="Genomic_DNA"/>
</dbReference>
<protein>
    <recommendedName>
        <fullName evidence="2">tRNA threonylcarbamoyladenosine biosynthesis protein TsaE</fullName>
    </recommendedName>
</protein>
<accession>X0YG72</accession>